<protein>
    <recommendedName>
        <fullName evidence="4">Methyltransferase</fullName>
        <ecNumber evidence="4">2.1.1.-</ecNumber>
    </recommendedName>
</protein>
<evidence type="ECO:0000256" key="2">
    <source>
        <dbReference type="ARBA" id="ARBA00022603"/>
    </source>
</evidence>
<dbReference type="CDD" id="cd02440">
    <property type="entry name" value="AdoMet_MTases"/>
    <property type="match status" value="1"/>
</dbReference>
<dbReference type="GO" id="GO:0008170">
    <property type="term" value="F:N-methyltransferase activity"/>
    <property type="evidence" value="ECO:0007669"/>
    <property type="project" value="InterPro"/>
</dbReference>
<feature type="domain" description="DNA methylase N-4/N-6" evidence="5">
    <location>
        <begin position="31"/>
        <end position="309"/>
    </location>
</feature>
<dbReference type="Proteomes" id="UP000249898">
    <property type="component" value="Chromosome"/>
</dbReference>
<dbReference type="Pfam" id="PF01555">
    <property type="entry name" value="N6_N4_Mtase"/>
    <property type="match status" value="1"/>
</dbReference>
<name>A0A2Z4PQS3_9GAMM</name>
<proteinExistence type="inferred from homology"/>
<evidence type="ECO:0000256" key="4">
    <source>
        <dbReference type="RuleBase" id="RU362026"/>
    </source>
</evidence>
<organism evidence="6 7">
    <name type="scientific">Marinomonas primoryensis</name>
    <dbReference type="NCBI Taxonomy" id="178399"/>
    <lineage>
        <taxon>Bacteria</taxon>
        <taxon>Pseudomonadati</taxon>
        <taxon>Pseudomonadota</taxon>
        <taxon>Gammaproteobacteria</taxon>
        <taxon>Oceanospirillales</taxon>
        <taxon>Oceanospirillaceae</taxon>
        <taxon>Marinomonas</taxon>
    </lineage>
</organism>
<dbReference type="OrthoDB" id="9816043at2"/>
<comment type="similarity">
    <text evidence="1 4">Belongs to the N(4)/N(6)-methyltransferase family.</text>
</comment>
<dbReference type="InterPro" id="IPR002052">
    <property type="entry name" value="DNA_methylase_N6_adenine_CS"/>
</dbReference>
<evidence type="ECO:0000259" key="5">
    <source>
        <dbReference type="Pfam" id="PF01555"/>
    </source>
</evidence>
<dbReference type="GO" id="GO:0032259">
    <property type="term" value="P:methylation"/>
    <property type="evidence" value="ECO:0007669"/>
    <property type="project" value="UniProtKB-KW"/>
</dbReference>
<evidence type="ECO:0000256" key="3">
    <source>
        <dbReference type="ARBA" id="ARBA00022679"/>
    </source>
</evidence>
<dbReference type="InterPro" id="IPR029063">
    <property type="entry name" value="SAM-dependent_MTases_sf"/>
</dbReference>
<dbReference type="AlphaFoldDB" id="A0A2Z4PQS3"/>
<dbReference type="EC" id="2.1.1.-" evidence="4"/>
<keyword evidence="3" id="KW-0808">Transferase</keyword>
<dbReference type="PRINTS" id="PR00508">
    <property type="entry name" value="S21N4MTFRASE"/>
</dbReference>
<dbReference type="InterPro" id="IPR001091">
    <property type="entry name" value="RM_Methyltransferase"/>
</dbReference>
<dbReference type="GO" id="GO:0003677">
    <property type="term" value="F:DNA binding"/>
    <property type="evidence" value="ECO:0007669"/>
    <property type="project" value="InterPro"/>
</dbReference>
<keyword evidence="2" id="KW-0489">Methyltransferase</keyword>
<dbReference type="Gene3D" id="3.40.50.150">
    <property type="entry name" value="Vaccinia Virus protein VP39"/>
    <property type="match status" value="1"/>
</dbReference>
<dbReference type="SUPFAM" id="SSF53335">
    <property type="entry name" value="S-adenosyl-L-methionine-dependent methyltransferases"/>
    <property type="match status" value="1"/>
</dbReference>
<dbReference type="PROSITE" id="PS00092">
    <property type="entry name" value="N6_MTASE"/>
    <property type="match status" value="1"/>
</dbReference>
<reference evidence="6 7" key="1">
    <citation type="submission" date="2016-06" db="EMBL/GenBank/DDBJ databases">
        <title>The sequenced genome of the ice-adhering bacterium Marinomonas primoryensis, from Antarctica.</title>
        <authorList>
            <person name="Graham L."/>
            <person name="Vance T.D.R."/>
            <person name="Davies P.L."/>
        </authorList>
    </citation>
    <scope>NUCLEOTIDE SEQUENCE [LARGE SCALE GENOMIC DNA]</scope>
    <source>
        <strain evidence="6 7">AceL</strain>
    </source>
</reference>
<sequence length="316" mass="36118">MILVNTFQEANIKLCKSDCLDLLATLEDNSIDLIATDPPYFKVKGDAWDNQWKNKDDFFTWLDSVLIELHRVLKPTGSLYLFAGPHLANEVEQAVAKRFNVLNQIIWRKPSGRHSGCNKESLRRFFPQTEHIIFAESKKPIAFPYEPIRSYLDNARRDANKTRKEVEAACGCQMSSHWFGRSQFSIPSEEHYNTMSKLFGGTLKPYEELKAEFVALRDGFNRSRRTFNVTKDVPFTNVWDFKPVQPYLGKHPCEKPIELMNHIIETSSLPGDVVFDAFTGSGSTAISCIETKRSFIGSEMGDDEFDMAVRRISANL</sequence>
<accession>A0A2Z4PQS3</accession>
<dbReference type="EMBL" id="CP016181">
    <property type="protein sequence ID" value="AWX99498.1"/>
    <property type="molecule type" value="Genomic_DNA"/>
</dbReference>
<evidence type="ECO:0000313" key="6">
    <source>
        <dbReference type="EMBL" id="AWX99498.1"/>
    </source>
</evidence>
<evidence type="ECO:0000256" key="1">
    <source>
        <dbReference type="ARBA" id="ARBA00006594"/>
    </source>
</evidence>
<dbReference type="InterPro" id="IPR002941">
    <property type="entry name" value="DNA_methylase_N4/N6"/>
</dbReference>
<dbReference type="REBASE" id="253884">
    <property type="entry name" value="M.MprAceLORF5465P"/>
</dbReference>
<evidence type="ECO:0000313" key="7">
    <source>
        <dbReference type="Proteomes" id="UP000249898"/>
    </source>
</evidence>
<gene>
    <name evidence="6" type="ORF">A8139_05465</name>
</gene>